<proteinExistence type="predicted"/>
<reference evidence="2" key="1">
    <citation type="journal article" date="2022" name="Nat. Commun.">
        <title>Chromosome evolution and the genetic basis of agronomically important traits in greater yam.</title>
        <authorList>
            <person name="Bredeson J.V."/>
            <person name="Lyons J.B."/>
            <person name="Oniyinde I.O."/>
            <person name="Okereke N.R."/>
            <person name="Kolade O."/>
            <person name="Nnabue I."/>
            <person name="Nwadili C.O."/>
            <person name="Hribova E."/>
            <person name="Parker M."/>
            <person name="Nwogha J."/>
            <person name="Shu S."/>
            <person name="Carlson J."/>
            <person name="Kariba R."/>
            <person name="Muthemba S."/>
            <person name="Knop K."/>
            <person name="Barton G.J."/>
            <person name="Sherwood A.V."/>
            <person name="Lopez-Montes A."/>
            <person name="Asiedu R."/>
            <person name="Jamnadass R."/>
            <person name="Muchugi A."/>
            <person name="Goodstein D."/>
            <person name="Egesi C.N."/>
            <person name="Featherston J."/>
            <person name="Asfaw A."/>
            <person name="Simpson G.G."/>
            <person name="Dolezel J."/>
            <person name="Hendre P.S."/>
            <person name="Van Deynze A."/>
            <person name="Kumar P.L."/>
            <person name="Obidiegwu J.E."/>
            <person name="Bhattacharjee R."/>
            <person name="Rokhsar D.S."/>
        </authorList>
    </citation>
    <scope>NUCLEOTIDE SEQUENCE [LARGE SCALE GENOMIC DNA]</scope>
    <source>
        <strain evidence="2">cv. TDa95/00328</strain>
    </source>
</reference>
<evidence type="ECO:0000313" key="2">
    <source>
        <dbReference type="Proteomes" id="UP000827976"/>
    </source>
</evidence>
<organism evidence="1 2">
    <name type="scientific">Dioscorea alata</name>
    <name type="common">Purple yam</name>
    <dbReference type="NCBI Taxonomy" id="55571"/>
    <lineage>
        <taxon>Eukaryota</taxon>
        <taxon>Viridiplantae</taxon>
        <taxon>Streptophyta</taxon>
        <taxon>Embryophyta</taxon>
        <taxon>Tracheophyta</taxon>
        <taxon>Spermatophyta</taxon>
        <taxon>Magnoliopsida</taxon>
        <taxon>Liliopsida</taxon>
        <taxon>Dioscoreales</taxon>
        <taxon>Dioscoreaceae</taxon>
        <taxon>Dioscorea</taxon>
    </lineage>
</organism>
<keyword evidence="2" id="KW-1185">Reference proteome</keyword>
<dbReference type="EMBL" id="CM037015">
    <property type="protein sequence ID" value="KAH7681983.1"/>
    <property type="molecule type" value="Genomic_DNA"/>
</dbReference>
<comment type="caution">
    <text evidence="1">The sequence shown here is derived from an EMBL/GenBank/DDBJ whole genome shotgun (WGS) entry which is preliminary data.</text>
</comment>
<dbReference type="Proteomes" id="UP000827976">
    <property type="component" value="Chromosome 5"/>
</dbReference>
<gene>
    <name evidence="1" type="ORF">IHE45_05G093400</name>
</gene>
<accession>A0ACB7W3C1</accession>
<sequence>MKGIVPLAVLVVVSAGEVNGKRNISSLKETEELVEQKLKILNKPAVKSIKSEDGDIIDCVNIYKQPAFDHPLLKNHKIKVRLYYRNSSSVIYQLWHRKGSCPEGTVPIRRVQKHHLLNAPSIERYGMKNYHEITKQEINLNGHTFAKGIENYHSVSIYNIYFESGNLKKSVALITSGYSYIGAKANINVWNPRVEADDEYTTGQMWLRNGPYNNSDSIELGWMVNPSVYGDRRTRLFTYWTVDSGKTLGCFDLLCPGFVQLSNEIALGAPIEPVSTSRGPQYQIPVEVIKDNKNEAWWFIYAHNITVGYWPAEIFRGMSRIATLVEWGGDVYTPRLRSGGPHTATAMGSGSFANEHWGYSSFIQMPRIMDYSSTYKYPQPYGAYTPARNCYSGENYASKLFTEPLFYFGGPGRNMYCP</sequence>
<name>A0ACB7W3C1_DIOAL</name>
<evidence type="ECO:0000313" key="1">
    <source>
        <dbReference type="EMBL" id="KAH7681983.1"/>
    </source>
</evidence>
<protein>
    <submittedName>
        <fullName evidence="1">Neprosin domain-containing protein</fullName>
    </submittedName>
</protein>